<organism evidence="1 2">
    <name type="scientific">Photobacterium sp. (strain ATCC 43367)</name>
    <dbReference type="NCBI Taxonomy" id="379097"/>
    <lineage>
        <taxon>Bacteria</taxon>
        <taxon>Pseudomonadati</taxon>
        <taxon>Pseudomonadota</taxon>
        <taxon>Gammaproteobacteria</taxon>
        <taxon>Vibrionales</taxon>
        <taxon>Vibrionaceae</taxon>
        <taxon>Vibrio</taxon>
        <taxon>Vibrio oreintalis group</taxon>
    </lineage>
</organism>
<dbReference type="InterPro" id="IPR007344">
    <property type="entry name" value="GrpB/CoaE"/>
</dbReference>
<dbReference type="PANTHER" id="PTHR34822:SF1">
    <property type="entry name" value="GRPB FAMILY PROTEIN"/>
    <property type="match status" value="1"/>
</dbReference>
<dbReference type="EMBL" id="JRWP01000020">
    <property type="protein sequence ID" value="KGY08538.1"/>
    <property type="molecule type" value="Genomic_DNA"/>
</dbReference>
<dbReference type="Gene3D" id="3.30.460.10">
    <property type="entry name" value="Beta Polymerase, domain 2"/>
    <property type="match status" value="1"/>
</dbReference>
<dbReference type="RefSeq" id="WP_038191184.1">
    <property type="nucleotide sequence ID" value="NZ_JRWP01000020.1"/>
</dbReference>
<dbReference type="PANTHER" id="PTHR34822">
    <property type="entry name" value="GRPB DOMAIN PROTEIN (AFU_ORTHOLOGUE AFUA_1G01530)"/>
    <property type="match status" value="1"/>
</dbReference>
<dbReference type="OrthoDB" id="9799092at2"/>
<evidence type="ECO:0008006" key="3">
    <source>
        <dbReference type="Google" id="ProtNLM"/>
    </source>
</evidence>
<gene>
    <name evidence="1" type="ORF">NM06_11850</name>
</gene>
<dbReference type="STRING" id="379097.SE23_16050"/>
<dbReference type="AlphaFoldDB" id="A0A0A5JKU4"/>
<dbReference type="SUPFAM" id="SSF81301">
    <property type="entry name" value="Nucleotidyltransferase"/>
    <property type="match status" value="1"/>
</dbReference>
<evidence type="ECO:0000313" key="2">
    <source>
        <dbReference type="Proteomes" id="UP000030451"/>
    </source>
</evidence>
<proteinExistence type="predicted"/>
<dbReference type="InterPro" id="IPR043519">
    <property type="entry name" value="NT_sf"/>
</dbReference>
<comment type="caution">
    <text evidence="1">The sequence shown here is derived from an EMBL/GenBank/DDBJ whole genome shotgun (WGS) entry which is preliminary data.</text>
</comment>
<accession>A0A0A5JKU4</accession>
<name>A0A0A5JKU4_PHOS4</name>
<dbReference type="Pfam" id="PF04229">
    <property type="entry name" value="GrpB"/>
    <property type="match status" value="1"/>
</dbReference>
<dbReference type="Proteomes" id="UP000030451">
    <property type="component" value="Unassembled WGS sequence"/>
</dbReference>
<reference evidence="1 2" key="1">
    <citation type="submission" date="2014-10" db="EMBL/GenBank/DDBJ databases">
        <title>Genome sequencing of Vibrio sinaloensis T08.</title>
        <authorList>
            <person name="Chan K.-G."/>
            <person name="Mohamad N.I."/>
        </authorList>
    </citation>
    <scope>NUCLEOTIDE SEQUENCE [LARGE SCALE GENOMIC DNA]</scope>
    <source>
        <strain evidence="1 2">T08</strain>
    </source>
</reference>
<protein>
    <recommendedName>
        <fullName evidence="3">GrpB family protein</fullName>
    </recommendedName>
</protein>
<sequence length="157" mass="17842">MKFLPPEAYQSHCEAMYQAYRSKIKTLLPNARVEHVGASSIPQAVSKGDLDIFVGVDKQQLERSVSALKQLGFEEKQDTLRTHQLCMLESTNEQDIALQVVELGSEFECFLTFRDKLRENSSLVAEYNFLKRECEGLEANAYREKKSAFIEGVLSSQ</sequence>
<evidence type="ECO:0000313" key="1">
    <source>
        <dbReference type="EMBL" id="KGY08538.1"/>
    </source>
</evidence>